<evidence type="ECO:0000313" key="4">
    <source>
        <dbReference type="Proteomes" id="UP000825729"/>
    </source>
</evidence>
<dbReference type="InterPro" id="IPR048354">
    <property type="entry name" value="TOD1_MUCI70_glycTrfase_dom"/>
</dbReference>
<gene>
    <name evidence="3" type="ORF">H6P81_014155</name>
</gene>
<comment type="caution">
    <text evidence="3">The sequence shown here is derived from an EMBL/GenBank/DDBJ whole genome shotgun (WGS) entry which is preliminary data.</text>
</comment>
<organism evidence="3 4">
    <name type="scientific">Aristolochia fimbriata</name>
    <name type="common">White veined hardy Dutchman's pipe vine</name>
    <dbReference type="NCBI Taxonomy" id="158543"/>
    <lineage>
        <taxon>Eukaryota</taxon>
        <taxon>Viridiplantae</taxon>
        <taxon>Streptophyta</taxon>
        <taxon>Embryophyta</taxon>
        <taxon>Tracheophyta</taxon>
        <taxon>Spermatophyta</taxon>
        <taxon>Magnoliopsida</taxon>
        <taxon>Magnoliidae</taxon>
        <taxon>Piperales</taxon>
        <taxon>Aristolochiaceae</taxon>
        <taxon>Aristolochia</taxon>
    </lineage>
</organism>
<keyword evidence="1" id="KW-1133">Transmembrane helix</keyword>
<keyword evidence="1" id="KW-0812">Transmembrane</keyword>
<sequence length="456" mass="52428">MTAPLPLRFQTKLLCFSLLYLFTSLFLALYTYLTATKCIIRTHSPESIPKPLFSYPKAYGQHKYAISTTHSACNSPIRFSDYMVVVEEIQELCRNSSHFSSPLTYLNESAADTFAGNFSYERRKSYFHLSDDHKQVPCGFMKDFPIAETDRAAMEKCNEAVVVSAVFGDHDKIRQPRGLGEITQEMVCFFLFIDNVTLQNLNSYDILVNSTDEDRLGAWRVVRVLGELPYGNPAMNGVVAKHLIHRLFPNSKFSIWLDAKLQLTVDPLVLIHSLLLKDNSDMAISKHPFNIHTMEEAIATVRWKKWDDVSSLKMQMETYCENGLEPWSTHKLPYTSDVPDTALILRKHGEASNLFSCLLFNELEAFNPRDQLAFAYVRDFMKPRLKINMFETEVFEHVAMEYRHNLKRNTKASSSSFPSSSKERLLLKKTKWVTSEAVRVSKCGEYLSRMWGETHD</sequence>
<name>A0AAV7EGS0_ARIFI</name>
<dbReference type="Proteomes" id="UP000825729">
    <property type="component" value="Unassembled WGS sequence"/>
</dbReference>
<evidence type="ECO:0000259" key="2">
    <source>
        <dbReference type="Pfam" id="PF04765"/>
    </source>
</evidence>
<accession>A0AAV7EGS0</accession>
<keyword evidence="4" id="KW-1185">Reference proteome</keyword>
<dbReference type="PANTHER" id="PTHR12956:SF13">
    <property type="entry name" value="ALKALINE CERAMIDASE TOD1"/>
    <property type="match status" value="1"/>
</dbReference>
<dbReference type="Pfam" id="PF04765">
    <property type="entry name" value="TOD1_MUCI70"/>
    <property type="match status" value="1"/>
</dbReference>
<evidence type="ECO:0000256" key="1">
    <source>
        <dbReference type="SAM" id="Phobius"/>
    </source>
</evidence>
<dbReference type="InterPro" id="IPR006852">
    <property type="entry name" value="TOD1_MUCI70"/>
</dbReference>
<evidence type="ECO:0000313" key="3">
    <source>
        <dbReference type="EMBL" id="KAG9448027.1"/>
    </source>
</evidence>
<proteinExistence type="predicted"/>
<feature type="domain" description="TOD1/MUCI70 glycosyltransferase-like" evidence="2">
    <location>
        <begin position="108"/>
        <end position="404"/>
    </location>
</feature>
<dbReference type="EMBL" id="JAINDJ010000005">
    <property type="protein sequence ID" value="KAG9448027.1"/>
    <property type="molecule type" value="Genomic_DNA"/>
</dbReference>
<keyword evidence="1" id="KW-0472">Membrane</keyword>
<feature type="transmembrane region" description="Helical" evidence="1">
    <location>
        <begin position="12"/>
        <end position="33"/>
    </location>
</feature>
<dbReference type="PANTHER" id="PTHR12956">
    <property type="entry name" value="ALKALINE CERAMIDASE-RELATED"/>
    <property type="match status" value="1"/>
</dbReference>
<dbReference type="AlphaFoldDB" id="A0AAV7EGS0"/>
<reference evidence="3 4" key="1">
    <citation type="submission" date="2021-07" db="EMBL/GenBank/DDBJ databases">
        <title>The Aristolochia fimbriata genome: insights into angiosperm evolution, floral development and chemical biosynthesis.</title>
        <authorList>
            <person name="Jiao Y."/>
        </authorList>
    </citation>
    <scope>NUCLEOTIDE SEQUENCE [LARGE SCALE GENOMIC DNA]</scope>
    <source>
        <strain evidence="3">IBCAS-2021</strain>
        <tissue evidence="3">Leaf</tissue>
    </source>
</reference>
<protein>
    <recommendedName>
        <fullName evidence="2">TOD1/MUCI70 glycosyltransferase-like domain-containing protein</fullName>
    </recommendedName>
</protein>